<feature type="repeat" description="WD" evidence="8">
    <location>
        <begin position="335"/>
        <end position="368"/>
    </location>
</feature>
<evidence type="ECO:0000256" key="3">
    <source>
        <dbReference type="ARBA" id="ARBA00022618"/>
    </source>
</evidence>
<proteinExistence type="inferred from homology"/>
<sequence>MASSRSRRVEYDRFIPFRSAMDMDFARCALIIPFRPQRDAQFDKDNRPHKKQQRRIPKDADRTLAAYDILDDDRLNLLDWESNNVLAIGLSDTVYLWNAANESRTKFSRAVKDKSPITSISWSPDGKVLAVIFGNSDLDLVDAAIGRVLVGIQGDSHSFVCSLAWRSNRILTTGRSDGSVVDYDIRKDDRTICDYKGHRLEVCSLKWSELFGRYLASGGKDKLVHIWDARMAVANHHPRQHQLFHKISKHTSTVRALDWCPTRSNLLASGGGHNDQCIKLWNTVNGVCLNSIDTSSEVCALLWEKNRSELLTSHGFPNNQLTSWNYISMTRKVELFGHSSRVLYLAGSPLGGVVASTVEDEALRLWNVFETPKPLKLDANTVPFAQFSVIR</sequence>
<dbReference type="GO" id="GO:0005680">
    <property type="term" value="C:anaphase-promoting complex"/>
    <property type="evidence" value="ECO:0007669"/>
    <property type="project" value="TreeGrafter"/>
</dbReference>
<dbReference type="Gene3D" id="2.130.10.10">
    <property type="entry name" value="YVTN repeat-like/Quinoprotein amine dehydrogenase"/>
    <property type="match status" value="1"/>
</dbReference>
<dbReference type="GO" id="GO:0051301">
    <property type="term" value="P:cell division"/>
    <property type="evidence" value="ECO:0007669"/>
    <property type="project" value="UniProtKB-KW"/>
</dbReference>
<keyword evidence="11" id="KW-1185">Reference proteome</keyword>
<evidence type="ECO:0000256" key="6">
    <source>
        <dbReference type="ARBA" id="ARBA00023306"/>
    </source>
</evidence>
<dbReference type="InterPro" id="IPR001680">
    <property type="entry name" value="WD40_rpt"/>
</dbReference>
<evidence type="ECO:0000256" key="8">
    <source>
        <dbReference type="PROSITE-ProRule" id="PRU00221"/>
    </source>
</evidence>
<keyword evidence="6" id="KW-0131">Cell cycle</keyword>
<comment type="similarity">
    <text evidence="1">Belongs to the WD repeat CDC20/Fizzy family.</text>
</comment>
<gene>
    <name evidence="10" type="ORF">MUK42_08639</name>
</gene>
<dbReference type="SUPFAM" id="SSF50978">
    <property type="entry name" value="WD40 repeat-like"/>
    <property type="match status" value="1"/>
</dbReference>
<dbReference type="PROSITE" id="PS50082">
    <property type="entry name" value="WD_REPEATS_2"/>
    <property type="match status" value="2"/>
</dbReference>
<keyword evidence="2 8" id="KW-0853">WD repeat</keyword>
<name>A0A9E7EI62_9LILI</name>
<dbReference type="EMBL" id="CP097502">
    <property type="protein sequence ID" value="URD76707.1"/>
    <property type="molecule type" value="Genomic_DNA"/>
</dbReference>
<dbReference type="PANTHER" id="PTHR19918:SF8">
    <property type="entry name" value="FI02843P"/>
    <property type="match status" value="1"/>
</dbReference>
<dbReference type="GO" id="GO:1905786">
    <property type="term" value="P:positive regulation of anaphase-promoting complex-dependent catabolic process"/>
    <property type="evidence" value="ECO:0007669"/>
    <property type="project" value="TreeGrafter"/>
</dbReference>
<feature type="repeat" description="WD" evidence="8">
    <location>
        <begin position="195"/>
        <end position="228"/>
    </location>
</feature>
<dbReference type="Proteomes" id="UP001055439">
    <property type="component" value="Chromosome 1"/>
</dbReference>
<dbReference type="InterPro" id="IPR036322">
    <property type="entry name" value="WD40_repeat_dom_sf"/>
</dbReference>
<evidence type="ECO:0000256" key="4">
    <source>
        <dbReference type="ARBA" id="ARBA00022737"/>
    </source>
</evidence>
<evidence type="ECO:0000256" key="1">
    <source>
        <dbReference type="ARBA" id="ARBA00006445"/>
    </source>
</evidence>
<dbReference type="OrthoDB" id="10263272at2759"/>
<evidence type="ECO:0000259" key="9">
    <source>
        <dbReference type="Pfam" id="PF24807"/>
    </source>
</evidence>
<dbReference type="InterPro" id="IPR019775">
    <property type="entry name" value="WD40_repeat_CS"/>
</dbReference>
<keyword evidence="5" id="KW-0498">Mitosis</keyword>
<dbReference type="GO" id="GO:0031145">
    <property type="term" value="P:anaphase-promoting complex-dependent catabolic process"/>
    <property type="evidence" value="ECO:0007669"/>
    <property type="project" value="TreeGrafter"/>
</dbReference>
<evidence type="ECO:0000256" key="2">
    <source>
        <dbReference type="ARBA" id="ARBA00022574"/>
    </source>
</evidence>
<dbReference type="AlphaFoldDB" id="A0A9E7EI62"/>
<dbReference type="PANTHER" id="PTHR19918">
    <property type="entry name" value="CELL DIVISION CYCLE 20 CDC20 FIZZY -RELATED"/>
    <property type="match status" value="1"/>
</dbReference>
<organism evidence="10 11">
    <name type="scientific">Musa troglodytarum</name>
    <name type="common">fe'i banana</name>
    <dbReference type="NCBI Taxonomy" id="320322"/>
    <lineage>
        <taxon>Eukaryota</taxon>
        <taxon>Viridiplantae</taxon>
        <taxon>Streptophyta</taxon>
        <taxon>Embryophyta</taxon>
        <taxon>Tracheophyta</taxon>
        <taxon>Spermatophyta</taxon>
        <taxon>Magnoliopsida</taxon>
        <taxon>Liliopsida</taxon>
        <taxon>Zingiberales</taxon>
        <taxon>Musaceae</taxon>
        <taxon>Musa</taxon>
    </lineage>
</organism>
<dbReference type="PROSITE" id="PS50294">
    <property type="entry name" value="WD_REPEATS_REGION"/>
    <property type="match status" value="2"/>
</dbReference>
<dbReference type="GO" id="GO:0010997">
    <property type="term" value="F:anaphase-promoting complex binding"/>
    <property type="evidence" value="ECO:0007669"/>
    <property type="project" value="InterPro"/>
</dbReference>
<dbReference type="GO" id="GO:1990757">
    <property type="term" value="F:ubiquitin ligase activator activity"/>
    <property type="evidence" value="ECO:0007669"/>
    <property type="project" value="TreeGrafter"/>
</dbReference>
<dbReference type="PROSITE" id="PS00678">
    <property type="entry name" value="WD_REPEATS_1"/>
    <property type="match status" value="1"/>
</dbReference>
<feature type="domain" description="CDC20/Fizzy WD40" evidence="9">
    <location>
        <begin position="65"/>
        <end position="366"/>
    </location>
</feature>
<evidence type="ECO:0000313" key="11">
    <source>
        <dbReference type="Proteomes" id="UP001055439"/>
    </source>
</evidence>
<evidence type="ECO:0000256" key="5">
    <source>
        <dbReference type="ARBA" id="ARBA00022776"/>
    </source>
</evidence>
<evidence type="ECO:0000256" key="7">
    <source>
        <dbReference type="ARBA" id="ARBA00023425"/>
    </source>
</evidence>
<reference evidence="10" key="1">
    <citation type="submission" date="2022-05" db="EMBL/GenBank/DDBJ databases">
        <title>The Musa troglodytarum L. genome provides insights into the mechanism of non-climacteric behaviour and enrichment of carotenoids.</title>
        <authorList>
            <person name="Wang J."/>
        </authorList>
    </citation>
    <scope>NUCLEOTIDE SEQUENCE</scope>
    <source>
        <tissue evidence="10">Leaf</tissue>
    </source>
</reference>
<dbReference type="InterPro" id="IPR056150">
    <property type="entry name" value="WD40_CDC20-Fz"/>
</dbReference>
<dbReference type="InterPro" id="IPR033010">
    <property type="entry name" value="Cdc20/Fizzy"/>
</dbReference>
<keyword evidence="3" id="KW-0132">Cell division</keyword>
<protein>
    <submittedName>
        <fullName evidence="10">Anaphase-promoting complex subunit</fullName>
    </submittedName>
</protein>
<dbReference type="InterPro" id="IPR015943">
    <property type="entry name" value="WD40/YVTN_repeat-like_dom_sf"/>
</dbReference>
<evidence type="ECO:0000313" key="10">
    <source>
        <dbReference type="EMBL" id="URD76707.1"/>
    </source>
</evidence>
<accession>A0A9E7EI62</accession>
<keyword evidence="4" id="KW-0677">Repeat</keyword>
<dbReference type="Pfam" id="PF24807">
    <property type="entry name" value="WD40_CDC20-Fz"/>
    <property type="match status" value="1"/>
</dbReference>
<dbReference type="SMART" id="SM00320">
    <property type="entry name" value="WD40"/>
    <property type="match status" value="5"/>
</dbReference>
<comment type="function">
    <text evidence="7">Component of the anaphase promoting complex/cyclosome (APC/C), a cell cycle-regulated E3 ubiquitin-protein ligase complex that controls progression through mitosis and the G1 phase of the cell cycle.</text>
</comment>